<dbReference type="Proteomes" id="UP000296374">
    <property type="component" value="Plasmid unnamed7"/>
</dbReference>
<evidence type="ECO:0000256" key="6">
    <source>
        <dbReference type="SAM" id="Phobius"/>
    </source>
</evidence>
<feature type="transmembrane region" description="Helical" evidence="6">
    <location>
        <begin position="6"/>
        <end position="26"/>
    </location>
</feature>
<comment type="subcellular location">
    <subcellularLocation>
        <location evidence="1">Cell membrane</location>
        <topology evidence="1">Multi-pass membrane protein</topology>
    </subcellularLocation>
</comment>
<organism evidence="8 9">
    <name type="scientific">Paracoccus liaowanqingii</name>
    <dbReference type="NCBI Taxonomy" id="2560053"/>
    <lineage>
        <taxon>Bacteria</taxon>
        <taxon>Pseudomonadati</taxon>
        <taxon>Pseudomonadota</taxon>
        <taxon>Alphaproteobacteria</taxon>
        <taxon>Rhodobacterales</taxon>
        <taxon>Paracoccaceae</taxon>
        <taxon>Paracoccus</taxon>
    </lineage>
</organism>
<evidence type="ECO:0000313" key="9">
    <source>
        <dbReference type="Proteomes" id="UP000296374"/>
    </source>
</evidence>
<protein>
    <submittedName>
        <fullName evidence="8">Type II secretion system F family protein</fullName>
    </submittedName>
</protein>
<gene>
    <name evidence="8" type="ORF">E4191_16070</name>
</gene>
<feature type="transmembrane region" description="Helical" evidence="6">
    <location>
        <begin position="103"/>
        <end position="124"/>
    </location>
</feature>
<evidence type="ECO:0000256" key="4">
    <source>
        <dbReference type="ARBA" id="ARBA00022989"/>
    </source>
</evidence>
<evidence type="ECO:0000313" key="8">
    <source>
        <dbReference type="EMBL" id="QDA35692.1"/>
    </source>
</evidence>
<feature type="domain" description="Type II secretion system protein GspF" evidence="7">
    <location>
        <begin position="166"/>
        <end position="290"/>
    </location>
</feature>
<keyword evidence="8" id="KW-0614">Plasmid</keyword>
<dbReference type="InterPro" id="IPR018076">
    <property type="entry name" value="T2SS_GspF_dom"/>
</dbReference>
<feature type="transmembrane region" description="Helical" evidence="6">
    <location>
        <begin position="130"/>
        <end position="148"/>
    </location>
</feature>
<evidence type="ECO:0000256" key="3">
    <source>
        <dbReference type="ARBA" id="ARBA00022692"/>
    </source>
</evidence>
<keyword evidence="5 6" id="KW-0472">Membrane</keyword>
<keyword evidence="4 6" id="KW-1133">Transmembrane helix</keyword>
<dbReference type="AlphaFoldDB" id="A0A4Y5SQ97"/>
<proteinExistence type="predicted"/>
<evidence type="ECO:0000256" key="1">
    <source>
        <dbReference type="ARBA" id="ARBA00004651"/>
    </source>
</evidence>
<dbReference type="InterPro" id="IPR042094">
    <property type="entry name" value="T2SS_GspF_sf"/>
</dbReference>
<accession>A0A4Y5SQ97</accession>
<geneLocation type="plasmid" evidence="8 9">
    <name>unnamed7</name>
</geneLocation>
<evidence type="ECO:0000256" key="2">
    <source>
        <dbReference type="ARBA" id="ARBA00022475"/>
    </source>
</evidence>
<evidence type="ECO:0000259" key="7">
    <source>
        <dbReference type="Pfam" id="PF00482"/>
    </source>
</evidence>
<dbReference type="EMBL" id="CP040758">
    <property type="protein sequence ID" value="QDA35692.1"/>
    <property type="molecule type" value="Genomic_DNA"/>
</dbReference>
<dbReference type="KEGG" id="plia:E4191_16070"/>
<dbReference type="GO" id="GO:0005886">
    <property type="term" value="C:plasma membrane"/>
    <property type="evidence" value="ECO:0007669"/>
    <property type="project" value="UniProtKB-SubCell"/>
</dbReference>
<keyword evidence="3 6" id="KW-0812">Transmembrane</keyword>
<keyword evidence="2" id="KW-1003">Cell membrane</keyword>
<dbReference type="PANTHER" id="PTHR35007:SF1">
    <property type="entry name" value="PILUS ASSEMBLY PROTEIN"/>
    <property type="match status" value="1"/>
</dbReference>
<reference evidence="9" key="1">
    <citation type="submission" date="2019-05" db="EMBL/GenBank/DDBJ databases">
        <title>Tamlana fucoidanivorans sp. nov., isolated from the surface of algae collected from Fujian province in China.</title>
        <authorList>
            <person name="Li J."/>
        </authorList>
    </citation>
    <scope>NUCLEOTIDE SEQUENCE [LARGE SCALE GENOMIC DNA]</scope>
    <source>
        <strain evidence="9">2251</strain>
        <plasmid evidence="9">unnamed7</plasmid>
    </source>
</reference>
<dbReference type="Gene3D" id="1.20.81.30">
    <property type="entry name" value="Type II secretion system (T2SS), domain F"/>
    <property type="match status" value="1"/>
</dbReference>
<name>A0A4Y5SQ97_9RHOB</name>
<feature type="transmembrane region" description="Helical" evidence="6">
    <location>
        <begin position="273"/>
        <end position="293"/>
    </location>
</feature>
<dbReference type="PANTHER" id="PTHR35007">
    <property type="entry name" value="INTEGRAL MEMBRANE PROTEIN-RELATED"/>
    <property type="match status" value="1"/>
</dbReference>
<feature type="transmembrane region" description="Helical" evidence="6">
    <location>
        <begin position="305"/>
        <end position="328"/>
    </location>
</feature>
<dbReference type="Pfam" id="PF00482">
    <property type="entry name" value="T2SSF"/>
    <property type="match status" value="1"/>
</dbReference>
<sequence>MLSSGLLILIFMLTALSVGSALYAIFKPRFTSQALAKRRLRLAAGAPLGMSKISGGGTKFRKRSIEETLKDIEDKQKEKARNKSSPALTERLRQSGLGWTRTTYLTMCAAAGVMGYVLTAFAIGFGVVPAAGLSLASALLVPHLYVGIKRNRRFAAFGDELPNAVDVIVRGVRSGLPLGDCLRIIAAEGQEPVRGEFRVIVDDQTLGVPVQDAMLRLAERVPLPETNFLATVVTVQNRAGGNLTEALANLSNVLRERKKMRGKIKAMSAEAKASAGIIGALPPVVAGILYLTSSQYISLLFTTDLGQLVLAGCAIWMSIGILVMRAMINFDF</sequence>
<evidence type="ECO:0000256" key="5">
    <source>
        <dbReference type="ARBA" id="ARBA00023136"/>
    </source>
</evidence>